<proteinExistence type="predicted"/>
<dbReference type="EMBL" id="JAEMHL010000006">
    <property type="protein sequence ID" value="MBJ6751168.1"/>
    <property type="molecule type" value="Genomic_DNA"/>
</dbReference>
<protein>
    <submittedName>
        <fullName evidence="2">Metallophosphoesterase</fullName>
    </submittedName>
</protein>
<evidence type="ECO:0000259" key="1">
    <source>
        <dbReference type="Pfam" id="PF00149"/>
    </source>
</evidence>
<dbReference type="InterPro" id="IPR051918">
    <property type="entry name" value="STPP_CPPED1"/>
</dbReference>
<reference evidence="2 3" key="1">
    <citation type="submission" date="2020-12" db="EMBL/GenBank/DDBJ databases">
        <title>Geomonas sp. Red421, isolated from paddy soil.</title>
        <authorList>
            <person name="Xu Z."/>
            <person name="Zhang Z."/>
            <person name="Masuda Y."/>
            <person name="Itoh H."/>
            <person name="Senoo K."/>
        </authorList>
    </citation>
    <scope>NUCLEOTIDE SEQUENCE [LARGE SCALE GENOMIC DNA]</scope>
    <source>
        <strain evidence="2 3">Red421</strain>
    </source>
</reference>
<keyword evidence="3" id="KW-1185">Reference proteome</keyword>
<gene>
    <name evidence="2" type="ORF">JFN91_13165</name>
</gene>
<dbReference type="Proteomes" id="UP000614714">
    <property type="component" value="Unassembled WGS sequence"/>
</dbReference>
<evidence type="ECO:0000313" key="2">
    <source>
        <dbReference type="EMBL" id="MBJ6751168.1"/>
    </source>
</evidence>
<dbReference type="PANTHER" id="PTHR43143">
    <property type="entry name" value="METALLOPHOSPHOESTERASE, CALCINEURIN SUPERFAMILY"/>
    <property type="match status" value="1"/>
</dbReference>
<dbReference type="InterPro" id="IPR029052">
    <property type="entry name" value="Metallo-depent_PP-like"/>
</dbReference>
<dbReference type="Gene3D" id="3.60.21.10">
    <property type="match status" value="1"/>
</dbReference>
<accession>A0ABS0YFR4</accession>
<dbReference type="PANTHER" id="PTHR43143:SF1">
    <property type="entry name" value="SERINE_THREONINE-PROTEIN PHOSPHATASE CPPED1"/>
    <property type="match status" value="1"/>
</dbReference>
<name>A0ABS0YFR4_9BACT</name>
<dbReference type="SUPFAM" id="SSF56300">
    <property type="entry name" value="Metallo-dependent phosphatases"/>
    <property type="match status" value="1"/>
</dbReference>
<sequence length="276" mass="29995">MSSTAKTSTQGRGPLIGLLLLFCLFLVTSVSCADTLFQRSTMQLEEKARRTQVDDYCFVVMGDSRSNDAIFKLALRTAAGFDPLFILHGGDYSTEGGEEETANFLTMVEKNASGIPVFVVPGNHENPKVFDKAIGPPRFAVSVPRLGLKVVALDNSQGRLESTDLDYLKRQLPSAPGATFVAMHVPPQTKRWRGHTFTKGAAELEQMVAAAPTVRGLFFAHSHLFDASVFGGVPAFISGGAGAPLVWMSRYGERVNHILVVRVSKGQVSYQMVQLK</sequence>
<comment type="caution">
    <text evidence="2">The sequence shown here is derived from an EMBL/GenBank/DDBJ whole genome shotgun (WGS) entry which is preliminary data.</text>
</comment>
<dbReference type="PROSITE" id="PS51257">
    <property type="entry name" value="PROKAR_LIPOPROTEIN"/>
    <property type="match status" value="1"/>
</dbReference>
<dbReference type="InterPro" id="IPR004843">
    <property type="entry name" value="Calcineurin-like_PHP"/>
</dbReference>
<evidence type="ECO:0000313" key="3">
    <source>
        <dbReference type="Proteomes" id="UP000614714"/>
    </source>
</evidence>
<dbReference type="Pfam" id="PF00149">
    <property type="entry name" value="Metallophos"/>
    <property type="match status" value="1"/>
</dbReference>
<organism evidence="2 3">
    <name type="scientific">Geomonas anaerohicana</name>
    <dbReference type="NCBI Taxonomy" id="2798583"/>
    <lineage>
        <taxon>Bacteria</taxon>
        <taxon>Pseudomonadati</taxon>
        <taxon>Thermodesulfobacteriota</taxon>
        <taxon>Desulfuromonadia</taxon>
        <taxon>Geobacterales</taxon>
        <taxon>Geobacteraceae</taxon>
        <taxon>Geomonas</taxon>
    </lineage>
</organism>
<feature type="domain" description="Calcineurin-like phosphoesterase" evidence="1">
    <location>
        <begin position="59"/>
        <end position="223"/>
    </location>
</feature>